<evidence type="ECO:0000256" key="1">
    <source>
        <dbReference type="ARBA" id="ARBA00004651"/>
    </source>
</evidence>
<dbReference type="RefSeq" id="WP_197055153.1">
    <property type="nucleotide sequence ID" value="NZ_ARXV01000012.1"/>
</dbReference>
<feature type="transmembrane region" description="Helical" evidence="7">
    <location>
        <begin position="46"/>
        <end position="66"/>
    </location>
</feature>
<keyword evidence="4 7" id="KW-0812">Transmembrane</keyword>
<keyword evidence="9" id="KW-1185">Reference proteome</keyword>
<feature type="transmembrane region" description="Helical" evidence="7">
    <location>
        <begin position="73"/>
        <end position="94"/>
    </location>
</feature>
<feature type="transmembrane region" description="Helical" evidence="7">
    <location>
        <begin position="106"/>
        <end position="125"/>
    </location>
</feature>
<dbReference type="Pfam" id="PF07681">
    <property type="entry name" value="DoxX"/>
    <property type="match status" value="1"/>
</dbReference>
<dbReference type="eggNOG" id="COG2259">
    <property type="taxonomic scope" value="Bacteria"/>
</dbReference>
<evidence type="ECO:0000256" key="6">
    <source>
        <dbReference type="ARBA" id="ARBA00023136"/>
    </source>
</evidence>
<dbReference type="PATRIC" id="fig|1177154.3.peg.2740"/>
<evidence type="ECO:0000256" key="5">
    <source>
        <dbReference type="ARBA" id="ARBA00022989"/>
    </source>
</evidence>
<comment type="similarity">
    <text evidence="2">Belongs to the DoxX family.</text>
</comment>
<protein>
    <submittedName>
        <fullName evidence="8">DoxX protein</fullName>
    </submittedName>
</protein>
<comment type="caution">
    <text evidence="8">The sequence shown here is derived from an EMBL/GenBank/DDBJ whole genome shotgun (WGS) entry which is preliminary data.</text>
</comment>
<comment type="subcellular location">
    <subcellularLocation>
        <location evidence="1">Cell membrane</location>
        <topology evidence="1">Multi-pass membrane protein</topology>
    </subcellularLocation>
</comment>
<dbReference type="Proteomes" id="UP000029444">
    <property type="component" value="Unassembled WGS sequence"/>
</dbReference>
<proteinExistence type="inferred from homology"/>
<dbReference type="AlphaFoldDB" id="A0A095SHV3"/>
<dbReference type="PANTHER" id="PTHR33452:SF1">
    <property type="entry name" value="INNER MEMBRANE PROTEIN YPHA-RELATED"/>
    <property type="match status" value="1"/>
</dbReference>
<organism evidence="8 9">
    <name type="scientific">Alcanivorax nanhaiticus</name>
    <dbReference type="NCBI Taxonomy" id="1177154"/>
    <lineage>
        <taxon>Bacteria</taxon>
        <taxon>Pseudomonadati</taxon>
        <taxon>Pseudomonadota</taxon>
        <taxon>Gammaproteobacteria</taxon>
        <taxon>Oceanospirillales</taxon>
        <taxon>Alcanivoracaceae</taxon>
        <taxon>Alcanivorax</taxon>
    </lineage>
</organism>
<evidence type="ECO:0000313" key="8">
    <source>
        <dbReference type="EMBL" id="KGD63939.1"/>
    </source>
</evidence>
<evidence type="ECO:0000256" key="7">
    <source>
        <dbReference type="SAM" id="Phobius"/>
    </source>
</evidence>
<name>A0A095SHV3_9GAMM</name>
<evidence type="ECO:0000256" key="2">
    <source>
        <dbReference type="ARBA" id="ARBA00006679"/>
    </source>
</evidence>
<gene>
    <name evidence="8" type="ORF">Y5S_02707</name>
</gene>
<keyword evidence="3" id="KW-1003">Cell membrane</keyword>
<evidence type="ECO:0000256" key="4">
    <source>
        <dbReference type="ARBA" id="ARBA00022692"/>
    </source>
</evidence>
<feature type="transmembrane region" description="Helical" evidence="7">
    <location>
        <begin position="9"/>
        <end position="34"/>
    </location>
</feature>
<dbReference type="GO" id="GO:0005886">
    <property type="term" value="C:plasma membrane"/>
    <property type="evidence" value="ECO:0007669"/>
    <property type="project" value="UniProtKB-SubCell"/>
</dbReference>
<dbReference type="InterPro" id="IPR032808">
    <property type="entry name" value="DoxX"/>
</dbReference>
<keyword evidence="6 7" id="KW-0472">Membrane</keyword>
<evidence type="ECO:0000256" key="3">
    <source>
        <dbReference type="ARBA" id="ARBA00022475"/>
    </source>
</evidence>
<dbReference type="EMBL" id="ARXV01000012">
    <property type="protein sequence ID" value="KGD63939.1"/>
    <property type="molecule type" value="Genomic_DNA"/>
</dbReference>
<keyword evidence="5 7" id="KW-1133">Transmembrane helix</keyword>
<sequence length="127" mass="13483">MNNPDLAKLILRLTAGILMLLHGIGKLYSGVGWIANELASHNLPGFLAYGVFIGELVAPLMVIIGLHTRVGAVLMAGNMLVAIVLVHMGDIFALSKSGGWALELQGFFLFTSVAIFFLGAGKYAVKN</sequence>
<dbReference type="PANTHER" id="PTHR33452">
    <property type="entry name" value="OXIDOREDUCTASE CATD-RELATED"/>
    <property type="match status" value="1"/>
</dbReference>
<accession>A0A095SHV3</accession>
<dbReference type="InterPro" id="IPR051907">
    <property type="entry name" value="DoxX-like_oxidoreductase"/>
</dbReference>
<reference evidence="8 9" key="1">
    <citation type="submission" date="2012-09" db="EMBL/GenBank/DDBJ databases">
        <title>Genome Sequence of alkane-degrading Bacterium Alcanivorax sp. 19-m-6.</title>
        <authorList>
            <person name="Lai Q."/>
            <person name="Shao Z."/>
        </authorList>
    </citation>
    <scope>NUCLEOTIDE SEQUENCE [LARGE SCALE GENOMIC DNA]</scope>
    <source>
        <strain evidence="8 9">19-m-6</strain>
    </source>
</reference>
<dbReference type="STRING" id="1177154.Y5S_02707"/>
<evidence type="ECO:0000313" key="9">
    <source>
        <dbReference type="Proteomes" id="UP000029444"/>
    </source>
</evidence>